<name>A0A8J3IME2_9CHLR</name>
<gene>
    <name evidence="1" type="ORF">KSF_039000</name>
</gene>
<evidence type="ECO:0008006" key="3">
    <source>
        <dbReference type="Google" id="ProtNLM"/>
    </source>
</evidence>
<sequence length="121" mass="13028">MKTGVIGLVVVLWLLFLAGCTAFGSQQVASQSSSALLGGRVVEVMTIKGTLSSAQKSACYDLKSGNLIYRVVVDGHEEAWHTGGELPSVAETRFGDPQVGDCFLHEGKYYRVVEVVYLRSS</sequence>
<dbReference type="AlphaFoldDB" id="A0A8J3IME2"/>
<keyword evidence="2" id="KW-1185">Reference proteome</keyword>
<proteinExistence type="predicted"/>
<accession>A0A8J3IME2</accession>
<evidence type="ECO:0000313" key="1">
    <source>
        <dbReference type="EMBL" id="GHO93852.1"/>
    </source>
</evidence>
<organism evidence="1 2">
    <name type="scientific">Reticulibacter mediterranei</name>
    <dbReference type="NCBI Taxonomy" id="2778369"/>
    <lineage>
        <taxon>Bacteria</taxon>
        <taxon>Bacillati</taxon>
        <taxon>Chloroflexota</taxon>
        <taxon>Ktedonobacteria</taxon>
        <taxon>Ktedonobacterales</taxon>
        <taxon>Reticulibacteraceae</taxon>
        <taxon>Reticulibacter</taxon>
    </lineage>
</organism>
<dbReference type="Proteomes" id="UP000597444">
    <property type="component" value="Unassembled WGS sequence"/>
</dbReference>
<comment type="caution">
    <text evidence="1">The sequence shown here is derived from an EMBL/GenBank/DDBJ whole genome shotgun (WGS) entry which is preliminary data.</text>
</comment>
<dbReference type="PROSITE" id="PS51257">
    <property type="entry name" value="PROKAR_LIPOPROTEIN"/>
    <property type="match status" value="1"/>
</dbReference>
<dbReference type="EMBL" id="BNJK01000001">
    <property type="protein sequence ID" value="GHO93852.1"/>
    <property type="molecule type" value="Genomic_DNA"/>
</dbReference>
<evidence type="ECO:0000313" key="2">
    <source>
        <dbReference type="Proteomes" id="UP000597444"/>
    </source>
</evidence>
<dbReference type="RefSeq" id="WP_220204620.1">
    <property type="nucleotide sequence ID" value="NZ_BNJK01000001.1"/>
</dbReference>
<protein>
    <recommendedName>
        <fullName evidence="3">Lipoprotein</fullName>
    </recommendedName>
</protein>
<reference evidence="1" key="1">
    <citation type="submission" date="2020-10" db="EMBL/GenBank/DDBJ databases">
        <title>Taxonomic study of unclassified bacteria belonging to the class Ktedonobacteria.</title>
        <authorList>
            <person name="Yabe S."/>
            <person name="Wang C.M."/>
            <person name="Zheng Y."/>
            <person name="Sakai Y."/>
            <person name="Cavaletti L."/>
            <person name="Monciardini P."/>
            <person name="Donadio S."/>
        </authorList>
    </citation>
    <scope>NUCLEOTIDE SEQUENCE</scope>
    <source>
        <strain evidence="1">ID150040</strain>
    </source>
</reference>